<dbReference type="InterPro" id="IPR036640">
    <property type="entry name" value="ABC1_TM_sf"/>
</dbReference>
<feature type="transmembrane region" description="Helical" evidence="7">
    <location>
        <begin position="273"/>
        <end position="298"/>
    </location>
</feature>
<dbReference type="PANTHER" id="PTHR43394">
    <property type="entry name" value="ATP-DEPENDENT PERMEASE MDL1, MITOCHONDRIAL"/>
    <property type="match status" value="1"/>
</dbReference>
<evidence type="ECO:0000256" key="2">
    <source>
        <dbReference type="ARBA" id="ARBA00022692"/>
    </source>
</evidence>
<protein>
    <submittedName>
        <fullName evidence="10">ABC transporter ATP-binding protein</fullName>
    </submittedName>
</protein>
<dbReference type="SUPFAM" id="SSF52540">
    <property type="entry name" value="P-loop containing nucleoside triphosphate hydrolases"/>
    <property type="match status" value="1"/>
</dbReference>
<dbReference type="SMART" id="SM00382">
    <property type="entry name" value="AAA"/>
    <property type="match status" value="1"/>
</dbReference>
<evidence type="ECO:0000256" key="3">
    <source>
        <dbReference type="ARBA" id="ARBA00022741"/>
    </source>
</evidence>
<dbReference type="PROSITE" id="PS00211">
    <property type="entry name" value="ABC_TRANSPORTER_1"/>
    <property type="match status" value="1"/>
</dbReference>
<accession>A0ABY5YZJ0</accession>
<feature type="transmembrane region" description="Helical" evidence="7">
    <location>
        <begin position="127"/>
        <end position="151"/>
    </location>
</feature>
<evidence type="ECO:0000313" key="11">
    <source>
        <dbReference type="Proteomes" id="UP001058271"/>
    </source>
</evidence>
<dbReference type="InterPro" id="IPR027417">
    <property type="entry name" value="P-loop_NTPase"/>
</dbReference>
<dbReference type="PANTHER" id="PTHR43394:SF1">
    <property type="entry name" value="ATP-BINDING CASSETTE SUB-FAMILY B MEMBER 10, MITOCHONDRIAL"/>
    <property type="match status" value="1"/>
</dbReference>
<dbReference type="Pfam" id="PF00664">
    <property type="entry name" value="ABC_membrane"/>
    <property type="match status" value="1"/>
</dbReference>
<dbReference type="Proteomes" id="UP001058271">
    <property type="component" value="Chromosome"/>
</dbReference>
<dbReference type="RefSeq" id="WP_260724129.1">
    <property type="nucleotide sequence ID" value="NZ_BAAABS010000052.1"/>
</dbReference>
<dbReference type="InterPro" id="IPR039421">
    <property type="entry name" value="Type_1_exporter"/>
</dbReference>
<dbReference type="PROSITE" id="PS50893">
    <property type="entry name" value="ABC_TRANSPORTER_2"/>
    <property type="match status" value="1"/>
</dbReference>
<feature type="domain" description="ABC transmembrane type-1" evidence="9">
    <location>
        <begin position="18"/>
        <end position="300"/>
    </location>
</feature>
<organism evidence="10 11">
    <name type="scientific">Dactylosporangium roseum</name>
    <dbReference type="NCBI Taxonomy" id="47989"/>
    <lineage>
        <taxon>Bacteria</taxon>
        <taxon>Bacillati</taxon>
        <taxon>Actinomycetota</taxon>
        <taxon>Actinomycetes</taxon>
        <taxon>Micromonosporales</taxon>
        <taxon>Micromonosporaceae</taxon>
        <taxon>Dactylosporangium</taxon>
    </lineage>
</organism>
<evidence type="ECO:0000313" key="10">
    <source>
        <dbReference type="EMBL" id="UWZ34786.1"/>
    </source>
</evidence>
<dbReference type="InterPro" id="IPR011527">
    <property type="entry name" value="ABC1_TM_dom"/>
</dbReference>
<feature type="transmembrane region" description="Helical" evidence="7">
    <location>
        <begin position="157"/>
        <end position="177"/>
    </location>
</feature>
<evidence type="ECO:0000259" key="9">
    <source>
        <dbReference type="PROSITE" id="PS50929"/>
    </source>
</evidence>
<evidence type="ECO:0000259" key="8">
    <source>
        <dbReference type="PROSITE" id="PS50893"/>
    </source>
</evidence>
<dbReference type="SUPFAM" id="SSF90123">
    <property type="entry name" value="ABC transporter transmembrane region"/>
    <property type="match status" value="1"/>
</dbReference>
<dbReference type="PROSITE" id="PS50929">
    <property type="entry name" value="ABC_TM1F"/>
    <property type="match status" value="1"/>
</dbReference>
<reference evidence="10" key="1">
    <citation type="submission" date="2021-04" db="EMBL/GenBank/DDBJ databases">
        <title>Biosynthetic gene clusters of Dactylosporangioum roseum.</title>
        <authorList>
            <person name="Hartkoorn R.C."/>
            <person name="Beaudoing E."/>
            <person name="Hot D."/>
            <person name="Moureu S."/>
        </authorList>
    </citation>
    <scope>NUCLEOTIDE SEQUENCE</scope>
    <source>
        <strain evidence="10">NRRL B-16295</strain>
    </source>
</reference>
<dbReference type="InterPro" id="IPR003593">
    <property type="entry name" value="AAA+_ATPase"/>
</dbReference>
<keyword evidence="4 10" id="KW-0067">ATP-binding</keyword>
<evidence type="ECO:0000256" key="4">
    <source>
        <dbReference type="ARBA" id="ARBA00022840"/>
    </source>
</evidence>
<evidence type="ECO:0000256" key="7">
    <source>
        <dbReference type="SAM" id="Phobius"/>
    </source>
</evidence>
<gene>
    <name evidence="10" type="ORF">Drose_26810</name>
</gene>
<dbReference type="CDD" id="cd18548">
    <property type="entry name" value="ABC_6TM_Tm287_like"/>
    <property type="match status" value="1"/>
</dbReference>
<comment type="subcellular location">
    <subcellularLocation>
        <location evidence="1">Cell membrane</location>
        <topology evidence="1">Multi-pass membrane protein</topology>
    </subcellularLocation>
</comment>
<dbReference type="Gene3D" id="3.40.50.300">
    <property type="entry name" value="P-loop containing nucleotide triphosphate hydrolases"/>
    <property type="match status" value="1"/>
</dbReference>
<keyword evidence="11" id="KW-1185">Reference proteome</keyword>
<dbReference type="Gene3D" id="1.20.1560.10">
    <property type="entry name" value="ABC transporter type 1, transmembrane domain"/>
    <property type="match status" value="1"/>
</dbReference>
<keyword evidence="3" id="KW-0547">Nucleotide-binding</keyword>
<keyword evidence="5 7" id="KW-1133">Transmembrane helix</keyword>
<dbReference type="InterPro" id="IPR017871">
    <property type="entry name" value="ABC_transporter-like_CS"/>
</dbReference>
<feature type="transmembrane region" description="Helical" evidence="7">
    <location>
        <begin position="240"/>
        <end position="261"/>
    </location>
</feature>
<keyword evidence="6 7" id="KW-0472">Membrane</keyword>
<feature type="transmembrane region" description="Helical" evidence="7">
    <location>
        <begin position="55"/>
        <end position="78"/>
    </location>
</feature>
<evidence type="ECO:0000256" key="5">
    <source>
        <dbReference type="ARBA" id="ARBA00022989"/>
    </source>
</evidence>
<dbReference type="InterPro" id="IPR003439">
    <property type="entry name" value="ABC_transporter-like_ATP-bd"/>
</dbReference>
<keyword evidence="2 7" id="KW-0812">Transmembrane</keyword>
<feature type="domain" description="ABC transporter" evidence="8">
    <location>
        <begin position="334"/>
        <end position="569"/>
    </location>
</feature>
<dbReference type="GO" id="GO:0005524">
    <property type="term" value="F:ATP binding"/>
    <property type="evidence" value="ECO:0007669"/>
    <property type="project" value="UniProtKB-KW"/>
</dbReference>
<name>A0ABY5YZJ0_9ACTN</name>
<evidence type="ECO:0000256" key="1">
    <source>
        <dbReference type="ARBA" id="ARBA00004651"/>
    </source>
</evidence>
<proteinExistence type="predicted"/>
<evidence type="ECO:0000256" key="6">
    <source>
        <dbReference type="ARBA" id="ARBA00023136"/>
    </source>
</evidence>
<dbReference type="EMBL" id="CP073721">
    <property type="protein sequence ID" value="UWZ34786.1"/>
    <property type="molecule type" value="Genomic_DNA"/>
</dbReference>
<dbReference type="Pfam" id="PF00005">
    <property type="entry name" value="ABC_tran"/>
    <property type="match status" value="1"/>
</dbReference>
<sequence length="584" mass="62654">MLLRLLRPRLRTYRGPLAAIVFLQLVQTAAALYLPTLNADIVDDGIVKGDTRRVVVLGGLMIVTSVVQFAGLFGAGYFSARTASRIGGDVRAALFDRVQEFSGREMGHFGVPSLVMRTTNDVQQVQTFVMTTLSMAVFAPMMGFGSVLMALHQSVQLSGLLLVVVPALGAVIVAIVVKALPMVKRMAVSGDRLGRIMREQIIGVRVVRAFVREEHERVRFARAGDELYEAALGSGRAMSLMFPSVVAVINLAAIVILWFGAHRIADGSMQVGMLAAFLIYLMQVLLAVMTATFVLVMLPRAQLSATRLQQVLDTPTSLTPAAAPVAVLPEPGLLELTNVEFRYPGAEQPVLRDICLTARPGETVAIIGGTGSGKSTLLNLIARLLDATGGRVAVGGTDVRDLDPAVLARAVSYVPQRAYLFAGTIASNLRYGDPDATDDELWHALEVAEARDFVERLPDGLNTATRQGGTTLSGGQRQRLAVARALVRRADVYLLDDPFSALDYATDSALRAALLAESSGATVVIVAQRVSTVRDADRIVVLDEGQVVGVGRHQDLMTTNEVYREIALSQLDGQETVGPAARRS</sequence>